<reference evidence="7 8" key="1">
    <citation type="submission" date="2019-04" db="EMBL/GenBank/DDBJ databases">
        <title>Draft genome sequence of Robertkochia marina CC-AMO-30D.</title>
        <authorList>
            <person name="Hameed A."/>
            <person name="Lin S.-Y."/>
            <person name="Shahina M."/>
            <person name="Lai W.-A."/>
            <person name="Young C.-C."/>
        </authorList>
    </citation>
    <scope>NUCLEOTIDE SEQUENCE [LARGE SCALE GENOMIC DNA]</scope>
    <source>
        <strain evidence="7 8">CC-AMO-30D</strain>
    </source>
</reference>
<keyword evidence="1" id="KW-0645">Protease</keyword>
<evidence type="ECO:0000256" key="3">
    <source>
        <dbReference type="ARBA" id="ARBA00022801"/>
    </source>
</evidence>
<dbReference type="GO" id="GO:0005509">
    <property type="term" value="F:calcium ion binding"/>
    <property type="evidence" value="ECO:0007669"/>
    <property type="project" value="InterPro"/>
</dbReference>
<dbReference type="SUPFAM" id="SSF55486">
    <property type="entry name" value="Metalloproteases ('zincins'), catalytic domain"/>
    <property type="match status" value="1"/>
</dbReference>
<dbReference type="Proteomes" id="UP000305939">
    <property type="component" value="Unassembled WGS sequence"/>
</dbReference>
<dbReference type="Gene3D" id="3.40.390.10">
    <property type="entry name" value="Collagenase (Catalytic Domain)"/>
    <property type="match status" value="1"/>
</dbReference>
<dbReference type="AlphaFoldDB" id="A0A4S3M5K5"/>
<sequence length="1271" mass="137632">MKKKLHLTILTTLVLSLQFFYAQHENFWQQSSDLTAHPTLRQGVTVNSFRLNTDRFTNTLKQTPVRNIKSGVFNKDGVLMNFPTPEGKTETYVVSKTRVIAPELTAKYPGVVSYTGISAENPARKIYFTIDPSGFHGMIRESGRSWYLDPESYGSDRILVASKSQLSPSDFNCLTEDKIVKEASRKSQVQQRLLNDVTLRTFRLALACTGEYANYHISEAGVTGGTDAEKKAAVLAAMNTTMTRVNGIFENDLSITMEIISNNDELIFLDPQTDGLTNSDGPTLLDEITTVINSAVGSSSYDIGHVFSTGGGGIAQVASPCTSNKAKGVTGLARPEGRTFEIDFVAHEMGHQFGATHTFNNSCSGNRTDITAVEPGSGSTIMAYSGICPPNVVGQSDEYFHAISIEQIWTNITIGNSQCGAVSTLANAPPVLAEPMEYVIPAGTAFVLEATATDPDGDILTYSWEQQDNEITTHPPLPNASEGPVFRSRPPSESPNRFFPNPEALLATNVSNNLAPTWEPIPTVSRELNFSIMVRDNNAVGGQGARADTRIEVFKTATPFRVTSLNESTILEASEVQTITWEVGETNMEPINTNAVDIYLIVDGDFDNPVVIEEKTPNDGSQEVVIPAGITTSNARIMVRGSDNIFFAINKAPLEVRQSEFALELSTLEYSACQPDNLLIPFTYRAFAGFNETTTFSVANPSPGLAIDFNTPTANSDETAVVATVSGTANAAAGANGFTLVATASGGQVKEYPITVNVFDSSFETITLNSPANNATNLLVETELIWTPIPNTIGYRVEIATDAGFTNIIEAADVSNPVYLPENLEGSTQYYWRVRPENDCGQGAYTNVFNFTTIAINSAQFENNEVIEISENGTPIVSSSILINQEGDLNKLRVGVNISHTYVQDLTVTLTSPNGRNVTLLNLPCGENDNIDAIFDDEGNDLSCGNNPAVGGIIKPRDPLSAFKGEPILGTWTLTVIDGFDLDGGSINNFSLDIFVNGNFENDSDGDGVLDINDACDNTPPGTKVDITGCPQFSLAASNYLIRTEGESCINNEDGLIEINTEENLNYTATLTGTSTNLSSSFTTSTNFEGLSAGNYELCFTVEGQPEYRQCFEISIQEPQPLSVLSKPDLENRTLELDLNGASLYFIELNGVTTSTTENKITLTLNDGLNSLKVSTTKGCQGVFTKEFVVGDLFRVYPNPVNNSLQLQTAERNTKLDLAIYAVTGQRIWQGEVTTNDSGRSDSDMSFLSGGIYILEVKGGNTHKKIKLIKQ</sequence>
<dbReference type="PROSITE" id="PS51829">
    <property type="entry name" value="P_HOMO_B"/>
    <property type="match status" value="1"/>
</dbReference>
<dbReference type="SUPFAM" id="SSF49785">
    <property type="entry name" value="Galactose-binding domain-like"/>
    <property type="match status" value="1"/>
</dbReference>
<dbReference type="GO" id="GO:0008237">
    <property type="term" value="F:metallopeptidase activity"/>
    <property type="evidence" value="ECO:0007669"/>
    <property type="project" value="InterPro"/>
</dbReference>
<dbReference type="InterPro" id="IPR028974">
    <property type="entry name" value="TSP_type-3_rpt"/>
</dbReference>
<dbReference type="Gene3D" id="2.60.40.10">
    <property type="entry name" value="Immunoglobulins"/>
    <property type="match status" value="2"/>
</dbReference>
<organism evidence="7 8">
    <name type="scientific">Robertkochia marina</name>
    <dbReference type="NCBI Taxonomy" id="1227945"/>
    <lineage>
        <taxon>Bacteria</taxon>
        <taxon>Pseudomonadati</taxon>
        <taxon>Bacteroidota</taxon>
        <taxon>Flavobacteriia</taxon>
        <taxon>Flavobacteriales</taxon>
        <taxon>Flavobacteriaceae</taxon>
        <taxon>Robertkochia</taxon>
    </lineage>
</organism>
<dbReference type="InterPro" id="IPR026444">
    <property type="entry name" value="Secre_tail"/>
</dbReference>
<gene>
    <name evidence="7" type="ORF">E7Z59_04710</name>
</gene>
<dbReference type="GO" id="GO:0006508">
    <property type="term" value="P:proteolysis"/>
    <property type="evidence" value="ECO:0007669"/>
    <property type="project" value="UniProtKB-KW"/>
</dbReference>
<accession>A0A4S3M5K5</accession>
<comment type="caution">
    <text evidence="7">The sequence shown here is derived from an EMBL/GenBank/DDBJ whole genome shotgun (WGS) entry which is preliminary data.</text>
</comment>
<dbReference type="InterPro" id="IPR024079">
    <property type="entry name" value="MetalloPept_cat_dom_sf"/>
</dbReference>
<evidence type="ECO:0000256" key="2">
    <source>
        <dbReference type="ARBA" id="ARBA00022729"/>
    </source>
</evidence>
<dbReference type="GO" id="GO:0004252">
    <property type="term" value="F:serine-type endopeptidase activity"/>
    <property type="evidence" value="ECO:0007669"/>
    <property type="project" value="InterPro"/>
</dbReference>
<keyword evidence="2 5" id="KW-0732">Signal</keyword>
<dbReference type="RefSeq" id="WP_136335121.1">
    <property type="nucleotide sequence ID" value="NZ_QXMP01000002.1"/>
</dbReference>
<dbReference type="InterPro" id="IPR008979">
    <property type="entry name" value="Galactose-bd-like_sf"/>
</dbReference>
<evidence type="ECO:0000256" key="5">
    <source>
        <dbReference type="SAM" id="SignalP"/>
    </source>
</evidence>
<dbReference type="Pfam" id="PF13583">
    <property type="entry name" value="Reprolysin_4"/>
    <property type="match status" value="1"/>
</dbReference>
<evidence type="ECO:0000313" key="7">
    <source>
        <dbReference type="EMBL" id="THD69631.1"/>
    </source>
</evidence>
<feature type="domain" description="P/Homo B" evidence="6">
    <location>
        <begin position="857"/>
        <end position="1002"/>
    </location>
</feature>
<evidence type="ECO:0000259" key="6">
    <source>
        <dbReference type="PROSITE" id="PS51829"/>
    </source>
</evidence>
<feature type="chain" id="PRO_5020531103" evidence="5">
    <location>
        <begin position="23"/>
        <end position="1271"/>
    </location>
</feature>
<dbReference type="NCBIfam" id="TIGR04183">
    <property type="entry name" value="Por_Secre_tail"/>
    <property type="match status" value="1"/>
</dbReference>
<dbReference type="InterPro" id="IPR013783">
    <property type="entry name" value="Ig-like_fold"/>
</dbReference>
<dbReference type="EMBL" id="SSMC01000001">
    <property type="protein sequence ID" value="THD69631.1"/>
    <property type="molecule type" value="Genomic_DNA"/>
</dbReference>
<dbReference type="Pfam" id="PF18962">
    <property type="entry name" value="Por_Secre_tail"/>
    <property type="match status" value="1"/>
</dbReference>
<dbReference type="Pfam" id="PF01483">
    <property type="entry name" value="P_proprotein"/>
    <property type="match status" value="1"/>
</dbReference>
<dbReference type="OrthoDB" id="9792152at2"/>
<proteinExistence type="predicted"/>
<dbReference type="InterPro" id="IPR002884">
    <property type="entry name" value="P_dom"/>
</dbReference>
<dbReference type="SUPFAM" id="SSF49265">
    <property type="entry name" value="Fibronectin type III"/>
    <property type="match status" value="1"/>
</dbReference>
<name>A0A4S3M5K5_9FLAO</name>
<feature type="region of interest" description="Disordered" evidence="4">
    <location>
        <begin position="470"/>
        <end position="497"/>
    </location>
</feature>
<dbReference type="InterPro" id="IPR036116">
    <property type="entry name" value="FN3_sf"/>
</dbReference>
<dbReference type="SUPFAM" id="SSF103647">
    <property type="entry name" value="TSP type-3 repeat"/>
    <property type="match status" value="1"/>
</dbReference>
<dbReference type="Gene3D" id="2.60.120.260">
    <property type="entry name" value="Galactose-binding domain-like"/>
    <property type="match status" value="1"/>
</dbReference>
<keyword evidence="3" id="KW-0378">Hydrolase</keyword>
<evidence type="ECO:0000313" key="8">
    <source>
        <dbReference type="Proteomes" id="UP000305939"/>
    </source>
</evidence>
<protein>
    <submittedName>
        <fullName evidence="7">T9SS type A sorting domain-containing protein</fullName>
    </submittedName>
</protein>
<keyword evidence="8" id="KW-1185">Reference proteome</keyword>
<feature type="signal peptide" evidence="5">
    <location>
        <begin position="1"/>
        <end position="22"/>
    </location>
</feature>
<evidence type="ECO:0000256" key="1">
    <source>
        <dbReference type="ARBA" id="ARBA00022670"/>
    </source>
</evidence>
<evidence type="ECO:0000256" key="4">
    <source>
        <dbReference type="SAM" id="MobiDB-lite"/>
    </source>
</evidence>